<accession>A0A5E7KI83</accession>
<evidence type="ECO:0000313" key="2">
    <source>
        <dbReference type="Proteomes" id="UP000385207"/>
    </source>
</evidence>
<gene>
    <name evidence="1" type="ORF">PS862_02748</name>
</gene>
<evidence type="ECO:0000313" key="1">
    <source>
        <dbReference type="EMBL" id="VVO99117.1"/>
    </source>
</evidence>
<proteinExistence type="predicted"/>
<protein>
    <submittedName>
        <fullName evidence="1">Uncharacterized protein</fullName>
    </submittedName>
</protein>
<dbReference type="Proteomes" id="UP000385207">
    <property type="component" value="Unassembled WGS sequence"/>
</dbReference>
<dbReference type="AlphaFoldDB" id="A0A5E7KI83"/>
<dbReference type="EMBL" id="CABVII010000011">
    <property type="protein sequence ID" value="VVO99117.1"/>
    <property type="molecule type" value="Genomic_DNA"/>
</dbReference>
<organism evidence="1 2">
    <name type="scientific">Pseudomonas fluorescens</name>
    <dbReference type="NCBI Taxonomy" id="294"/>
    <lineage>
        <taxon>Bacteria</taxon>
        <taxon>Pseudomonadati</taxon>
        <taxon>Pseudomonadota</taxon>
        <taxon>Gammaproteobacteria</taxon>
        <taxon>Pseudomonadales</taxon>
        <taxon>Pseudomonadaceae</taxon>
        <taxon>Pseudomonas</taxon>
    </lineage>
</organism>
<sequence>MEGRERTTRSALIATLAPPQIFILPLGQPATLAPRLSEPLILLVGNFAPALCSTDHSQFETKSPEISWTSASVGLLSFCATDLFLPFTAGVLG</sequence>
<reference evidence="1 2" key="1">
    <citation type="submission" date="2019-09" db="EMBL/GenBank/DDBJ databases">
        <authorList>
            <person name="Chandra G."/>
            <person name="Truman W A."/>
        </authorList>
    </citation>
    <scope>NUCLEOTIDE SEQUENCE [LARGE SCALE GENOMIC DNA]</scope>
    <source>
        <strain evidence="1">PS862</strain>
    </source>
</reference>
<name>A0A5E7KI83_PSEFL</name>